<sequence>MMKKKPILLLLAASVVFLLFLSACSSNKGGDTNGSSSEVQKTKEGIYEHLKNAKNEIWYVTKEVSKTSYPSYIYIFNKGEVKGYNLFDANIEGKSFGDLAQMSDKEIIDYYESQEGAALKGLSEQADSFYASINQNEVSKATSEAYKKYADGNGELPAVKYTVKLVTDESGTGVESENIDINLLGVGQHASRVGEFPHYTAVLKHVTSTTKIFDSTYNGFETEDAAKPLFVTRSKKQFDLDTTKTNAKGLEIE</sequence>
<evidence type="ECO:0000313" key="1">
    <source>
        <dbReference type="EMBL" id="QKQ44752.1"/>
    </source>
</evidence>
<reference evidence="1 2" key="1">
    <citation type="submission" date="2020-05" db="EMBL/GenBank/DDBJ databases">
        <title>FDA dAtabase for Regulatory Grade micrObial Sequences (FDA-ARGOS): Supporting development and validation of Infectious Disease Dx tests.</title>
        <authorList>
            <person name="Bojja K."/>
            <person name="Kessler A."/>
            <person name="Tallon L."/>
            <person name="Sadzewicz L."/>
            <person name="Zhao X."/>
            <person name="Vavikolanu K."/>
            <person name="Mehta A."/>
            <person name="Aluvathingal J."/>
            <person name="Nadendla S."/>
            <person name="Myers T."/>
            <person name="Yan Y."/>
            <person name="Sichtig H."/>
        </authorList>
    </citation>
    <scope>NUCLEOTIDE SEQUENCE [LARGE SCALE GENOMIC DNA]</scope>
    <source>
        <strain evidence="1 2">FDAARGOS_770</strain>
    </source>
</reference>
<proteinExistence type="predicted"/>
<evidence type="ECO:0000313" key="2">
    <source>
        <dbReference type="Proteomes" id="UP000509459"/>
    </source>
</evidence>
<name>A0A3R9I3U1_STRSA</name>
<dbReference type="PROSITE" id="PS51257">
    <property type="entry name" value="PROKAR_LIPOPROTEIN"/>
    <property type="match status" value="1"/>
</dbReference>
<protein>
    <submittedName>
        <fullName evidence="1">Uncharacterized protein</fullName>
    </submittedName>
</protein>
<dbReference type="AlphaFoldDB" id="A0A3R9I3U1"/>
<organism evidence="1 2">
    <name type="scientific">Streptococcus sanguinis</name>
    <dbReference type="NCBI Taxonomy" id="1305"/>
    <lineage>
        <taxon>Bacteria</taxon>
        <taxon>Bacillati</taxon>
        <taxon>Bacillota</taxon>
        <taxon>Bacilli</taxon>
        <taxon>Lactobacillales</taxon>
        <taxon>Streptococcaceae</taxon>
        <taxon>Streptococcus</taxon>
    </lineage>
</organism>
<dbReference type="Proteomes" id="UP000509459">
    <property type="component" value="Chromosome"/>
</dbReference>
<dbReference type="EMBL" id="CP054570">
    <property type="protein sequence ID" value="QKQ44752.1"/>
    <property type="molecule type" value="Genomic_DNA"/>
</dbReference>
<gene>
    <name evidence="1" type="ORF">FOC72_09325</name>
</gene>
<accession>A0A3R9I3U1</accession>
<dbReference type="RefSeq" id="WP_002896816.1">
    <property type="nucleotide sequence ID" value="NZ_CP054570.1"/>
</dbReference>